<evidence type="ECO:0000256" key="3">
    <source>
        <dbReference type="ARBA" id="ARBA00022741"/>
    </source>
</evidence>
<sequence>MNKIKVLHVGKRIREQIILNDINLEFQDSKIYGLIGRNGSGKTVLLKCIAGFMKPSEGEIWFNDKKIGKDVKFLENMGFILNTPGFLLELSGFKNLQYLASINRRAGKKEISEAMELVGLDPKNKKSVGKYSLGMRQRLGIAQAIMEDPEILILDEPMNSLDEQAVEEIRNILLQLKEKGKLIIITSHNKEDIEFLCDEVYQIRQGIIKKIEKI</sequence>
<dbReference type="PROSITE" id="PS00211">
    <property type="entry name" value="ABC_TRANSPORTER_1"/>
    <property type="match status" value="1"/>
</dbReference>
<dbReference type="PROSITE" id="PS50893">
    <property type="entry name" value="ABC_TRANSPORTER_2"/>
    <property type="match status" value="1"/>
</dbReference>
<reference evidence="7" key="3">
    <citation type="submission" date="2018-07" db="EMBL/GenBank/DDBJ databases">
        <authorList>
            <person name="Quirk P.G."/>
            <person name="Krulwich T.A."/>
        </authorList>
    </citation>
    <scope>NUCLEOTIDE SEQUENCE</scope>
    <source>
        <strain evidence="7">CCRI-19302</strain>
    </source>
</reference>
<dbReference type="Proteomes" id="UP000216411">
    <property type="component" value="Unassembled WGS sequence"/>
</dbReference>
<dbReference type="EMBL" id="QICS01000001">
    <property type="protein sequence ID" value="PXV95709.1"/>
    <property type="molecule type" value="Genomic_DNA"/>
</dbReference>
<dbReference type="RefSeq" id="WP_094378188.1">
    <property type="nucleotide sequence ID" value="NZ_NOKA02000001.1"/>
</dbReference>
<evidence type="ECO:0000313" key="9">
    <source>
        <dbReference type="Proteomes" id="UP000247523"/>
    </source>
</evidence>
<feature type="domain" description="ABC transporter" evidence="5">
    <location>
        <begin position="4"/>
        <end position="214"/>
    </location>
</feature>
<name>A0A255IB97_9FIRM</name>
<evidence type="ECO:0000313" key="7">
    <source>
        <dbReference type="EMBL" id="RDY33221.1"/>
    </source>
</evidence>
<evidence type="ECO:0000313" key="8">
    <source>
        <dbReference type="Proteomes" id="UP000216411"/>
    </source>
</evidence>
<evidence type="ECO:0000259" key="5">
    <source>
        <dbReference type="PROSITE" id="PS50893"/>
    </source>
</evidence>
<keyword evidence="3" id="KW-0547">Nucleotide-binding</keyword>
<dbReference type="Pfam" id="PF00005">
    <property type="entry name" value="ABC_tran"/>
    <property type="match status" value="1"/>
</dbReference>
<dbReference type="EMBL" id="NOKA02000001">
    <property type="protein sequence ID" value="RDY33221.1"/>
    <property type="molecule type" value="Genomic_DNA"/>
</dbReference>
<dbReference type="SMART" id="SM00382">
    <property type="entry name" value="AAA"/>
    <property type="match status" value="1"/>
</dbReference>
<reference evidence="7 8" key="1">
    <citation type="journal article" date="2017" name="Genome Announc.">
        <title>Draft Genome Sequence of a Sporulating and Motile Strain of Lachnotalea glycerini Isolated from Water in Quebec City, Canada.</title>
        <authorList>
            <person name="Maheux A.F."/>
            <person name="Boudreau D.K."/>
            <person name="Berube E."/>
            <person name="Boissinot M."/>
            <person name="Raymond F."/>
            <person name="Brodeur S."/>
            <person name="Corbeil J."/>
            <person name="Isabel S."/>
            <person name="Omar R.F."/>
            <person name="Bergeron M.G."/>
        </authorList>
    </citation>
    <scope>NUCLEOTIDE SEQUENCE [LARGE SCALE GENOMIC DNA]</scope>
    <source>
        <strain evidence="7 8">CCRI-19302</strain>
    </source>
</reference>
<evidence type="ECO:0000313" key="6">
    <source>
        <dbReference type="EMBL" id="PXV95709.1"/>
    </source>
</evidence>
<keyword evidence="4 7" id="KW-0067">ATP-binding</keyword>
<dbReference type="InterPro" id="IPR017871">
    <property type="entry name" value="ABC_transporter-like_CS"/>
</dbReference>
<keyword evidence="2" id="KW-0813">Transport</keyword>
<dbReference type="OrthoDB" id="9809205at2"/>
<evidence type="ECO:0000256" key="1">
    <source>
        <dbReference type="ARBA" id="ARBA00005417"/>
    </source>
</evidence>
<gene>
    <name evidence="6" type="ORF">C8E03_101339</name>
    <name evidence="7" type="ORF">CG710_001475</name>
</gene>
<keyword evidence="8" id="KW-1185">Reference proteome</keyword>
<dbReference type="Gene3D" id="3.40.50.300">
    <property type="entry name" value="P-loop containing nucleotide triphosphate hydrolases"/>
    <property type="match status" value="1"/>
</dbReference>
<dbReference type="InterPro" id="IPR003439">
    <property type="entry name" value="ABC_transporter-like_ATP-bd"/>
</dbReference>
<dbReference type="Proteomes" id="UP000247523">
    <property type="component" value="Unassembled WGS sequence"/>
</dbReference>
<protein>
    <submittedName>
        <fullName evidence="6">ABC-2 type transport system ATP-binding protein</fullName>
    </submittedName>
    <submittedName>
        <fullName evidence="7">ATP-binding cassette domain-containing protein</fullName>
    </submittedName>
</protein>
<proteinExistence type="inferred from homology"/>
<dbReference type="SUPFAM" id="SSF52540">
    <property type="entry name" value="P-loop containing nucleoside triphosphate hydrolases"/>
    <property type="match status" value="1"/>
</dbReference>
<dbReference type="InterPro" id="IPR027417">
    <property type="entry name" value="P-loop_NTPase"/>
</dbReference>
<dbReference type="InterPro" id="IPR003593">
    <property type="entry name" value="AAA+_ATPase"/>
</dbReference>
<accession>A0A255IB97</accession>
<dbReference type="PANTHER" id="PTHR43335:SF4">
    <property type="entry name" value="ABC TRANSPORTER, ATP-BINDING PROTEIN"/>
    <property type="match status" value="1"/>
</dbReference>
<comment type="caution">
    <text evidence="7">The sequence shown here is derived from an EMBL/GenBank/DDBJ whole genome shotgun (WGS) entry which is preliminary data.</text>
</comment>
<dbReference type="PANTHER" id="PTHR43335">
    <property type="entry name" value="ABC TRANSPORTER, ATP-BINDING PROTEIN"/>
    <property type="match status" value="1"/>
</dbReference>
<dbReference type="GO" id="GO:0005524">
    <property type="term" value="F:ATP binding"/>
    <property type="evidence" value="ECO:0007669"/>
    <property type="project" value="UniProtKB-KW"/>
</dbReference>
<organism evidence="7 8">
    <name type="scientific">Lachnotalea glycerini</name>
    <dbReference type="NCBI Taxonomy" id="1763509"/>
    <lineage>
        <taxon>Bacteria</taxon>
        <taxon>Bacillati</taxon>
        <taxon>Bacillota</taxon>
        <taxon>Clostridia</taxon>
        <taxon>Lachnospirales</taxon>
        <taxon>Lachnospiraceae</taxon>
        <taxon>Lachnotalea</taxon>
    </lineage>
</organism>
<dbReference type="AlphaFoldDB" id="A0A255IB97"/>
<comment type="similarity">
    <text evidence="1">Belongs to the ABC transporter superfamily.</text>
</comment>
<evidence type="ECO:0000256" key="2">
    <source>
        <dbReference type="ARBA" id="ARBA00022448"/>
    </source>
</evidence>
<evidence type="ECO:0000256" key="4">
    <source>
        <dbReference type="ARBA" id="ARBA00022840"/>
    </source>
</evidence>
<dbReference type="GO" id="GO:0016887">
    <property type="term" value="F:ATP hydrolysis activity"/>
    <property type="evidence" value="ECO:0007669"/>
    <property type="project" value="InterPro"/>
</dbReference>
<reference evidence="6 9" key="2">
    <citation type="submission" date="2018-05" db="EMBL/GenBank/DDBJ databases">
        <title>Genomic Encyclopedia of Type Strains, Phase IV (KMG-IV): sequencing the most valuable type-strain genomes for metagenomic binning, comparative biology and taxonomic classification.</title>
        <authorList>
            <person name="Goeker M."/>
        </authorList>
    </citation>
    <scope>NUCLEOTIDE SEQUENCE [LARGE SCALE GENOMIC DNA]</scope>
    <source>
        <strain evidence="6 9">DSM 28816</strain>
    </source>
</reference>